<reference evidence="2 3" key="1">
    <citation type="submission" date="2016-07" db="EMBL/GenBank/DDBJ databases">
        <title>Draft genome of the white-rot fungus Obba rivulosa 3A-2.</title>
        <authorList>
            <consortium name="DOE Joint Genome Institute"/>
            <person name="Miettinen O."/>
            <person name="Riley R."/>
            <person name="Acob R."/>
            <person name="Barry K."/>
            <person name="Cullen D."/>
            <person name="De Vries R."/>
            <person name="Hainaut M."/>
            <person name="Hatakka A."/>
            <person name="Henrissat B."/>
            <person name="Hilden K."/>
            <person name="Kuo R."/>
            <person name="Labutti K."/>
            <person name="Lipzen A."/>
            <person name="Makela M.R."/>
            <person name="Sandor L."/>
            <person name="Spatafora J.W."/>
            <person name="Grigoriev I.V."/>
            <person name="Hibbett D.S."/>
        </authorList>
    </citation>
    <scope>NUCLEOTIDE SEQUENCE [LARGE SCALE GENOMIC DNA]</scope>
    <source>
        <strain evidence="2 3">3A-2</strain>
    </source>
</reference>
<dbReference type="OrthoDB" id="2753739at2759"/>
<feature type="region of interest" description="Disordered" evidence="1">
    <location>
        <begin position="1"/>
        <end position="29"/>
    </location>
</feature>
<evidence type="ECO:0000313" key="2">
    <source>
        <dbReference type="EMBL" id="OCH88268.1"/>
    </source>
</evidence>
<evidence type="ECO:0000313" key="3">
    <source>
        <dbReference type="Proteomes" id="UP000250043"/>
    </source>
</evidence>
<keyword evidence="3" id="KW-1185">Reference proteome</keyword>
<sequence>MRYVSSVGDGCGTGRDAISTGGGSASTGAWDQGANEPLEGIPGHASQQLSVMDEAQLFQDHHTFHDPMVGVGLDGNESPKATKEVTFDTENHSQCRSPDTDMMMVDSDRPGTVDGGMLHAGRKFEDDCYPIQPRRLLLPLRLPEDIWWLVLEAIDDYRTLLACRKVCAVLRGMVAKMLFVDHLIMKDANVLSWLLRQLRKCPLLGHHIGSIVTTPILLPIAAVQLAGKLHRNLNLTVEGGTADPPSPTMRFPWALPSQSRLALLGFRTVKWLSLTWVQFSTFSEFIHFVCAFPILSHLTMYCVSHKQGGAFNLKDVPLVKSLSMKSLKIQDKRHDLSTFTYLVTAPRLSQTLTELELEITDAQLGEIIHSARNHLIKHLTSLEALSLDISNVSPSDPGRMLNAFLSRTPPNQLSRLTINLSYGWDPRDADAQIESSQKCLVTLDKTLDSAQFSLLEAADITLWDISRPNVEHISKVRPPPFPLSRTRNILRFGVCGPFMGRKPIIIVDREKDEWNS</sequence>
<gene>
    <name evidence="2" type="ORF">OBBRIDRAFT_96104</name>
</gene>
<name>A0A8E2AQ13_9APHY</name>
<organism evidence="2 3">
    <name type="scientific">Obba rivulosa</name>
    <dbReference type="NCBI Taxonomy" id="1052685"/>
    <lineage>
        <taxon>Eukaryota</taxon>
        <taxon>Fungi</taxon>
        <taxon>Dikarya</taxon>
        <taxon>Basidiomycota</taxon>
        <taxon>Agaricomycotina</taxon>
        <taxon>Agaricomycetes</taxon>
        <taxon>Polyporales</taxon>
        <taxon>Gelatoporiaceae</taxon>
        <taxon>Obba</taxon>
    </lineage>
</organism>
<dbReference type="EMBL" id="KV722457">
    <property type="protein sequence ID" value="OCH88268.1"/>
    <property type="molecule type" value="Genomic_DNA"/>
</dbReference>
<dbReference type="AlphaFoldDB" id="A0A8E2AQ13"/>
<evidence type="ECO:0008006" key="4">
    <source>
        <dbReference type="Google" id="ProtNLM"/>
    </source>
</evidence>
<evidence type="ECO:0000256" key="1">
    <source>
        <dbReference type="SAM" id="MobiDB-lite"/>
    </source>
</evidence>
<dbReference type="Proteomes" id="UP000250043">
    <property type="component" value="Unassembled WGS sequence"/>
</dbReference>
<proteinExistence type="predicted"/>
<protein>
    <recommendedName>
        <fullName evidence="4">F-box domain-containing protein</fullName>
    </recommendedName>
</protein>
<accession>A0A8E2AQ13</accession>